<evidence type="ECO:0000256" key="2">
    <source>
        <dbReference type="ARBA" id="ARBA00022723"/>
    </source>
</evidence>
<dbReference type="InterPro" id="IPR036396">
    <property type="entry name" value="Cyt_P450_sf"/>
</dbReference>
<protein>
    <recommendedName>
        <fullName evidence="7">Cytochrome P450</fullName>
    </recommendedName>
</protein>
<dbReference type="GO" id="GO:0016705">
    <property type="term" value="F:oxidoreductase activity, acting on paired donors, with incorporation or reduction of molecular oxygen"/>
    <property type="evidence" value="ECO:0007669"/>
    <property type="project" value="InterPro"/>
</dbReference>
<dbReference type="Proteomes" id="UP000315295">
    <property type="component" value="Unassembled WGS sequence"/>
</dbReference>
<reference evidence="5 6" key="1">
    <citation type="journal article" date="2019" name="G3 (Bethesda)">
        <title>Sequencing of a Wild Apple (Malus baccata) Genome Unravels the Differences Between Cultivated and Wild Apple Species Regarding Disease Resistance and Cold Tolerance.</title>
        <authorList>
            <person name="Chen X."/>
        </authorList>
    </citation>
    <scope>NUCLEOTIDE SEQUENCE [LARGE SCALE GENOMIC DNA]</scope>
    <source>
        <strain evidence="6">cv. Shandingzi</strain>
        <tissue evidence="5">Leaves</tissue>
    </source>
</reference>
<sequence>MMMKKLQNEVRGIVGNRKEIITEDDLVEMHYLKAVIKETLRLYPILPILIPRILTQDVKINGYDIKANTQVIVNLWGIARDPNYYSKPDEFEPERFVNSGINYKGNDFHYLPYGSGRRSCPAIQFTTVIIKLALANVVQKSDWKLPT</sequence>
<keyword evidence="2 4" id="KW-0479">Metal-binding</keyword>
<organism evidence="5 6">
    <name type="scientific">Malus baccata</name>
    <name type="common">Siberian crab apple</name>
    <name type="synonym">Pyrus baccata</name>
    <dbReference type="NCBI Taxonomy" id="106549"/>
    <lineage>
        <taxon>Eukaryota</taxon>
        <taxon>Viridiplantae</taxon>
        <taxon>Streptophyta</taxon>
        <taxon>Embryophyta</taxon>
        <taxon>Tracheophyta</taxon>
        <taxon>Spermatophyta</taxon>
        <taxon>Magnoliopsida</taxon>
        <taxon>eudicotyledons</taxon>
        <taxon>Gunneridae</taxon>
        <taxon>Pentapetalae</taxon>
        <taxon>rosids</taxon>
        <taxon>fabids</taxon>
        <taxon>Rosales</taxon>
        <taxon>Rosaceae</taxon>
        <taxon>Amygdaloideae</taxon>
        <taxon>Maleae</taxon>
        <taxon>Malus</taxon>
    </lineage>
</organism>
<gene>
    <name evidence="5" type="ORF">C1H46_021180</name>
</gene>
<keyword evidence="4" id="KW-0349">Heme</keyword>
<dbReference type="GO" id="GO:0004497">
    <property type="term" value="F:monooxygenase activity"/>
    <property type="evidence" value="ECO:0007669"/>
    <property type="project" value="InterPro"/>
</dbReference>
<comment type="cofactor">
    <cofactor evidence="4">
        <name>heme</name>
        <dbReference type="ChEBI" id="CHEBI:30413"/>
    </cofactor>
</comment>
<dbReference type="PANTHER" id="PTHR47955:SF15">
    <property type="entry name" value="CYTOCHROME P450 71A2-LIKE"/>
    <property type="match status" value="1"/>
</dbReference>
<evidence type="ECO:0008006" key="7">
    <source>
        <dbReference type="Google" id="ProtNLM"/>
    </source>
</evidence>
<dbReference type="InterPro" id="IPR002401">
    <property type="entry name" value="Cyt_P450_E_grp-I"/>
</dbReference>
<dbReference type="STRING" id="106549.A0A540M355"/>
<comment type="caution">
    <text evidence="5">The sequence shown here is derived from an EMBL/GenBank/DDBJ whole genome shotgun (WGS) entry which is preliminary data.</text>
</comment>
<dbReference type="Gene3D" id="1.10.630.10">
    <property type="entry name" value="Cytochrome P450"/>
    <property type="match status" value="1"/>
</dbReference>
<evidence type="ECO:0000256" key="3">
    <source>
        <dbReference type="ARBA" id="ARBA00023004"/>
    </source>
</evidence>
<feature type="binding site" description="axial binding residue" evidence="4">
    <location>
        <position position="120"/>
    </location>
    <ligand>
        <name>heme</name>
        <dbReference type="ChEBI" id="CHEBI:30413"/>
    </ligand>
    <ligandPart>
        <name>Fe</name>
        <dbReference type="ChEBI" id="CHEBI:18248"/>
    </ligandPart>
</feature>
<comment type="similarity">
    <text evidence="1">Belongs to the cytochrome P450 family.</text>
</comment>
<evidence type="ECO:0000313" key="5">
    <source>
        <dbReference type="EMBL" id="TQD93177.1"/>
    </source>
</evidence>
<dbReference type="InterPro" id="IPR001128">
    <property type="entry name" value="Cyt_P450"/>
</dbReference>
<evidence type="ECO:0000313" key="6">
    <source>
        <dbReference type="Proteomes" id="UP000315295"/>
    </source>
</evidence>
<dbReference type="PRINTS" id="PR00385">
    <property type="entry name" value="P450"/>
</dbReference>
<name>A0A540M355_MALBA</name>
<dbReference type="GO" id="GO:0020037">
    <property type="term" value="F:heme binding"/>
    <property type="evidence" value="ECO:0007669"/>
    <property type="project" value="InterPro"/>
</dbReference>
<dbReference type="Pfam" id="PF00067">
    <property type="entry name" value="p450"/>
    <property type="match status" value="1"/>
</dbReference>
<accession>A0A540M355</accession>
<dbReference type="SUPFAM" id="SSF48264">
    <property type="entry name" value="Cytochrome P450"/>
    <property type="match status" value="1"/>
</dbReference>
<dbReference type="GO" id="GO:0005506">
    <property type="term" value="F:iron ion binding"/>
    <property type="evidence" value="ECO:0007669"/>
    <property type="project" value="InterPro"/>
</dbReference>
<dbReference type="PANTHER" id="PTHR47955">
    <property type="entry name" value="CYTOCHROME P450 FAMILY 71 PROTEIN"/>
    <property type="match status" value="1"/>
</dbReference>
<dbReference type="EMBL" id="VIEB01000374">
    <property type="protein sequence ID" value="TQD93177.1"/>
    <property type="molecule type" value="Genomic_DNA"/>
</dbReference>
<proteinExistence type="inferred from homology"/>
<keyword evidence="3 4" id="KW-0408">Iron</keyword>
<evidence type="ECO:0000256" key="1">
    <source>
        <dbReference type="ARBA" id="ARBA00010617"/>
    </source>
</evidence>
<dbReference type="AlphaFoldDB" id="A0A540M355"/>
<keyword evidence="6" id="KW-1185">Reference proteome</keyword>
<dbReference type="PRINTS" id="PR00463">
    <property type="entry name" value="EP450I"/>
</dbReference>
<evidence type="ECO:0000256" key="4">
    <source>
        <dbReference type="PIRSR" id="PIRSR602401-1"/>
    </source>
</evidence>